<dbReference type="SUPFAM" id="SSF51905">
    <property type="entry name" value="FAD/NAD(P)-binding domain"/>
    <property type="match status" value="1"/>
</dbReference>
<sequence>MKVLVVGGGPIGLEAAVLLVKTGFEVLLVERGSMLAASVHLWRHVHLFSSNDLNCSTWGLHALSELGDDAPISGGHPTGSHYIESYLSRLGAWLASQPLCTICLNTTVDAISRGGLLKNEQVKAAGEHARDEQPFEALLVKDGHEEVRVRGISAVLDCSGTYLNPNFLGRGGAPALGERSLRSSASQLAESSPGAYEEPASRFFFRGLPDVLGDRRAAFVASGGGVAKFRRVAIVGCGYSAATVLLQLRELAMQMPDLPLEVDWMLRREVGKEPYAPISNDPLPTRASLINMANAIARGDGCPANMTVRTHRGCAIDELSIIPNSDGTGGCLQLMGEERDEANAEQPMNVLTDVIVSVVGYRPDMELSRELQEPAPPPPPSRIAAARGARPMALASSLLSQRIAAKGTAAAGDCLQQKSAGAELLATPEPHFYLLGSKAYGRHSSFLLKHGHDHVKAVVDMLQKDFAEEIP</sequence>
<dbReference type="PRINTS" id="PR00469">
    <property type="entry name" value="PNDRDTASEII"/>
</dbReference>
<name>A0AB34IL99_PRYPA</name>
<comment type="caution">
    <text evidence="2">The sequence shown here is derived from an EMBL/GenBank/DDBJ whole genome shotgun (WGS) entry which is preliminary data.</text>
</comment>
<keyword evidence="3" id="KW-1185">Reference proteome</keyword>
<dbReference type="Pfam" id="PF00070">
    <property type="entry name" value="Pyr_redox"/>
    <property type="match status" value="1"/>
</dbReference>
<evidence type="ECO:0000313" key="2">
    <source>
        <dbReference type="EMBL" id="KAL1500264.1"/>
    </source>
</evidence>
<accession>A0AB34IL99</accession>
<organism evidence="2 3">
    <name type="scientific">Prymnesium parvum</name>
    <name type="common">Toxic golden alga</name>
    <dbReference type="NCBI Taxonomy" id="97485"/>
    <lineage>
        <taxon>Eukaryota</taxon>
        <taxon>Haptista</taxon>
        <taxon>Haptophyta</taxon>
        <taxon>Prymnesiophyceae</taxon>
        <taxon>Prymnesiales</taxon>
        <taxon>Prymnesiaceae</taxon>
        <taxon>Prymnesium</taxon>
    </lineage>
</organism>
<feature type="domain" description="Pyridine nucleotide-disulphide oxidoreductase N-terminal" evidence="1">
    <location>
        <begin position="2"/>
        <end position="36"/>
    </location>
</feature>
<dbReference type="InterPro" id="IPR039648">
    <property type="entry name" value="DHPH_N"/>
</dbReference>
<evidence type="ECO:0000259" key="1">
    <source>
        <dbReference type="Pfam" id="PF00070"/>
    </source>
</evidence>
<dbReference type="InterPro" id="IPR036188">
    <property type="entry name" value="FAD/NAD-bd_sf"/>
</dbReference>
<reference evidence="2 3" key="1">
    <citation type="journal article" date="2024" name="Science">
        <title>Giant polyketide synthase enzymes in the biosynthesis of giant marine polyether toxins.</title>
        <authorList>
            <person name="Fallon T.R."/>
            <person name="Shende V.V."/>
            <person name="Wierzbicki I.H."/>
            <person name="Pendleton A.L."/>
            <person name="Watervoot N.F."/>
            <person name="Auber R.P."/>
            <person name="Gonzalez D.J."/>
            <person name="Wisecaver J.H."/>
            <person name="Moore B.S."/>
        </authorList>
    </citation>
    <scope>NUCLEOTIDE SEQUENCE [LARGE SCALE GENOMIC DNA]</scope>
    <source>
        <strain evidence="2 3">12B1</strain>
    </source>
</reference>
<proteinExistence type="predicted"/>
<dbReference type="Gene3D" id="3.40.50.720">
    <property type="entry name" value="NAD(P)-binding Rossmann-like Domain"/>
    <property type="match status" value="1"/>
</dbReference>
<dbReference type="EMBL" id="JBGBPQ010000023">
    <property type="protein sequence ID" value="KAL1500264.1"/>
    <property type="molecule type" value="Genomic_DNA"/>
</dbReference>
<evidence type="ECO:0000313" key="3">
    <source>
        <dbReference type="Proteomes" id="UP001515480"/>
    </source>
</evidence>
<dbReference type="PRINTS" id="PR00368">
    <property type="entry name" value="FADPNR"/>
</dbReference>
<dbReference type="AlphaFoldDB" id="A0AB34IL99"/>
<dbReference type="Proteomes" id="UP001515480">
    <property type="component" value="Unassembled WGS sequence"/>
</dbReference>
<gene>
    <name evidence="2" type="ORF">AB1Y20_012931</name>
</gene>
<protein>
    <recommendedName>
        <fullName evidence="1">Pyridine nucleotide-disulphide oxidoreductase N-terminal domain-containing protein</fullName>
    </recommendedName>
</protein>